<keyword evidence="3" id="KW-1185">Reference proteome</keyword>
<dbReference type="Pfam" id="PF21780">
    <property type="entry name" value="DUF6875"/>
    <property type="match status" value="1"/>
</dbReference>
<dbReference type="Proteomes" id="UP000620156">
    <property type="component" value="Unassembled WGS sequence"/>
</dbReference>
<comment type="caution">
    <text evidence="2">The sequence shown here is derived from an EMBL/GenBank/DDBJ whole genome shotgun (WGS) entry which is preliminary data.</text>
</comment>
<sequence length="195" mass="21573">MLAWIDGYLVQPHSGVGREGSICPFVGPSLKAHSLRLEVWPVAAHATEDELRSVVDRMAGVLTHEEWGSHNPALRSLVVVLGGLAPERHTLLDRAQAAAKPGLAARGLMLGQFHPRCDERAARNPVFRVSRCPVALLAIRHMSLHDILFLHQEPHLFACYRDRFGTSHAKNTVADPVFTQLFDDAARRWPTGGEE</sequence>
<dbReference type="EMBL" id="BMQK01000027">
    <property type="protein sequence ID" value="GGQ88093.1"/>
    <property type="molecule type" value="Genomic_DNA"/>
</dbReference>
<protein>
    <recommendedName>
        <fullName evidence="1">DUF6875 domain-containing protein</fullName>
    </recommendedName>
</protein>
<organism evidence="2 3">
    <name type="scientific">Streptomyces ruber</name>
    <dbReference type="NCBI Taxonomy" id="83378"/>
    <lineage>
        <taxon>Bacteria</taxon>
        <taxon>Bacillati</taxon>
        <taxon>Actinomycetota</taxon>
        <taxon>Actinomycetes</taxon>
        <taxon>Kitasatosporales</taxon>
        <taxon>Streptomycetaceae</taxon>
        <taxon>Streptomyces</taxon>
    </lineage>
</organism>
<feature type="domain" description="DUF6875" evidence="1">
    <location>
        <begin position="2"/>
        <end position="171"/>
    </location>
</feature>
<name>A0A918F0A3_9ACTN</name>
<dbReference type="InterPro" id="IPR049240">
    <property type="entry name" value="DUF6875"/>
</dbReference>
<reference evidence="2" key="1">
    <citation type="journal article" date="2014" name="Int. J. Syst. Evol. Microbiol.">
        <title>Complete genome sequence of Corynebacterium casei LMG S-19264T (=DSM 44701T), isolated from a smear-ripened cheese.</title>
        <authorList>
            <consortium name="US DOE Joint Genome Institute (JGI-PGF)"/>
            <person name="Walter F."/>
            <person name="Albersmeier A."/>
            <person name="Kalinowski J."/>
            <person name="Ruckert C."/>
        </authorList>
    </citation>
    <scope>NUCLEOTIDE SEQUENCE</scope>
    <source>
        <strain evidence="2">JCM 3131</strain>
    </source>
</reference>
<evidence type="ECO:0000313" key="2">
    <source>
        <dbReference type="EMBL" id="GGQ88093.1"/>
    </source>
</evidence>
<reference evidence="2" key="2">
    <citation type="submission" date="2020-09" db="EMBL/GenBank/DDBJ databases">
        <authorList>
            <person name="Sun Q."/>
            <person name="Ohkuma M."/>
        </authorList>
    </citation>
    <scope>NUCLEOTIDE SEQUENCE</scope>
    <source>
        <strain evidence="2">JCM 3131</strain>
    </source>
</reference>
<proteinExistence type="predicted"/>
<gene>
    <name evidence="2" type="ORF">GCM10010145_66870</name>
</gene>
<dbReference type="AlphaFoldDB" id="A0A918F0A3"/>
<evidence type="ECO:0000259" key="1">
    <source>
        <dbReference type="Pfam" id="PF21780"/>
    </source>
</evidence>
<dbReference type="RefSeq" id="WP_189220628.1">
    <property type="nucleotide sequence ID" value="NZ_BMQK01000027.1"/>
</dbReference>
<accession>A0A918F0A3</accession>
<evidence type="ECO:0000313" key="3">
    <source>
        <dbReference type="Proteomes" id="UP000620156"/>
    </source>
</evidence>